<keyword evidence="2" id="KW-1185">Reference proteome</keyword>
<dbReference type="STRING" id="319970.RV00_GL001897"/>
<proteinExistence type="predicted"/>
<accession>A0A1L8SX52</accession>
<evidence type="ECO:0000313" key="2">
    <source>
        <dbReference type="Proteomes" id="UP000183700"/>
    </source>
</evidence>
<reference evidence="1 2" key="1">
    <citation type="submission" date="2014-12" db="EMBL/GenBank/DDBJ databases">
        <title>Draft genome sequences of 29 type strains of Enterococci.</title>
        <authorList>
            <person name="Zhong Z."/>
            <person name="Sun Z."/>
            <person name="Liu W."/>
            <person name="Zhang W."/>
            <person name="Zhang H."/>
        </authorList>
    </citation>
    <scope>NUCLEOTIDE SEQUENCE [LARGE SCALE GENOMIC DNA]</scope>
    <source>
        <strain evidence="1 2">DSM 22802</strain>
    </source>
</reference>
<dbReference type="Proteomes" id="UP000183700">
    <property type="component" value="Unassembled WGS sequence"/>
</dbReference>
<protein>
    <submittedName>
        <fullName evidence="1">Uncharacterized protein</fullName>
    </submittedName>
</protein>
<evidence type="ECO:0000313" key="1">
    <source>
        <dbReference type="EMBL" id="OJG36538.1"/>
    </source>
</evidence>
<organism evidence="1 2">
    <name type="scientific">Enterococcus devriesei</name>
    <dbReference type="NCBI Taxonomy" id="319970"/>
    <lineage>
        <taxon>Bacteria</taxon>
        <taxon>Bacillati</taxon>
        <taxon>Bacillota</taxon>
        <taxon>Bacilli</taxon>
        <taxon>Lactobacillales</taxon>
        <taxon>Enterococcaceae</taxon>
        <taxon>Enterococcus</taxon>
    </lineage>
</organism>
<dbReference type="EMBL" id="JXKM01000003">
    <property type="protein sequence ID" value="OJG36538.1"/>
    <property type="molecule type" value="Genomic_DNA"/>
</dbReference>
<sequence length="41" mass="4979">MFHSLKGRNEKVNGNHLKRTKKRAYFLIITTFLSDWTKRIE</sequence>
<comment type="caution">
    <text evidence="1">The sequence shown here is derived from an EMBL/GenBank/DDBJ whole genome shotgun (WGS) entry which is preliminary data.</text>
</comment>
<gene>
    <name evidence="1" type="ORF">RV00_GL001897</name>
</gene>
<dbReference type="AlphaFoldDB" id="A0A1L8SX52"/>
<name>A0A1L8SX52_9ENTE</name>